<dbReference type="Proteomes" id="UP000184334">
    <property type="component" value="Unassembled WGS sequence"/>
</dbReference>
<proteinExistence type="predicted"/>
<evidence type="ECO:0000259" key="4">
    <source>
        <dbReference type="Pfam" id="PF00881"/>
    </source>
</evidence>
<gene>
    <name evidence="5" type="ORF">SAMN02745164_01765</name>
</gene>
<dbReference type="OrthoDB" id="9812105at2"/>
<keyword evidence="3" id="KW-0560">Oxidoreductase</keyword>
<dbReference type="STRING" id="1122195.SAMN02745164_01765"/>
<dbReference type="InterPro" id="IPR029479">
    <property type="entry name" value="Nitroreductase"/>
</dbReference>
<accession>A0A1M4YV87</accession>
<dbReference type="RefSeq" id="WP_072865503.1">
    <property type="nucleotide sequence ID" value="NZ_FQUI01000034.1"/>
</dbReference>
<organism evidence="5 6">
    <name type="scientific">Marinitoga hydrogenitolerans (strain DSM 16785 / JCM 12826 / AT1271)</name>
    <dbReference type="NCBI Taxonomy" id="1122195"/>
    <lineage>
        <taxon>Bacteria</taxon>
        <taxon>Thermotogati</taxon>
        <taxon>Thermotogota</taxon>
        <taxon>Thermotogae</taxon>
        <taxon>Petrotogales</taxon>
        <taxon>Petrotogaceae</taxon>
        <taxon>Marinitoga</taxon>
    </lineage>
</organism>
<protein>
    <submittedName>
        <fullName evidence="5">Nitroreductase</fullName>
    </submittedName>
</protein>
<evidence type="ECO:0000313" key="5">
    <source>
        <dbReference type="EMBL" id="SHF09402.1"/>
    </source>
</evidence>
<keyword evidence="2" id="KW-0288">FMN</keyword>
<keyword evidence="1" id="KW-0285">Flavoprotein</keyword>
<evidence type="ECO:0000256" key="2">
    <source>
        <dbReference type="ARBA" id="ARBA00022643"/>
    </source>
</evidence>
<dbReference type="InterPro" id="IPR050627">
    <property type="entry name" value="Nitroreductase/BluB"/>
</dbReference>
<reference evidence="5" key="1">
    <citation type="submission" date="2016-11" db="EMBL/GenBank/DDBJ databases">
        <authorList>
            <person name="Varghese N."/>
            <person name="Submissions S."/>
        </authorList>
    </citation>
    <scope>NUCLEOTIDE SEQUENCE [LARGE SCALE GENOMIC DNA]</scope>
    <source>
        <strain evidence="5">DSM 16785</strain>
    </source>
</reference>
<dbReference type="PANTHER" id="PTHR23026">
    <property type="entry name" value="NADPH NITROREDUCTASE"/>
    <property type="match status" value="1"/>
</dbReference>
<dbReference type="Pfam" id="PF00881">
    <property type="entry name" value="Nitroreductase"/>
    <property type="match status" value="1"/>
</dbReference>
<name>A0A1M4YV87_MARH1</name>
<evidence type="ECO:0000256" key="1">
    <source>
        <dbReference type="ARBA" id="ARBA00022630"/>
    </source>
</evidence>
<dbReference type="InterPro" id="IPR000415">
    <property type="entry name" value="Nitroreductase-like"/>
</dbReference>
<dbReference type="EMBL" id="FQUI01000034">
    <property type="protein sequence ID" value="SHF09402.1"/>
    <property type="molecule type" value="Genomic_DNA"/>
</dbReference>
<dbReference type="AlphaFoldDB" id="A0A1M4YV87"/>
<evidence type="ECO:0000313" key="6">
    <source>
        <dbReference type="Proteomes" id="UP000184334"/>
    </source>
</evidence>
<keyword evidence="6" id="KW-1185">Reference proteome</keyword>
<dbReference type="Gene3D" id="3.40.109.10">
    <property type="entry name" value="NADH Oxidase"/>
    <property type="match status" value="1"/>
</dbReference>
<dbReference type="SUPFAM" id="SSF55469">
    <property type="entry name" value="FMN-dependent nitroreductase-like"/>
    <property type="match status" value="1"/>
</dbReference>
<sequence>MNLYELSKKRKTVRKFSNKIPDIEDIKYAINVAKEAPSGKNDQPWLFVLVSSENKKNKIREICEKGEKAFYENSKGKLKEWLDKKGFSWKKPFLTEAPYLLFVYSNKKSPFSKESVWLSLGYFLLALEEKGLSTVTYTPSNYNEISEYMKVPKDYRLEVILPIGYSIDPKPKYERKSIEELLIILK</sequence>
<evidence type="ECO:0000256" key="3">
    <source>
        <dbReference type="ARBA" id="ARBA00023002"/>
    </source>
</evidence>
<feature type="domain" description="Nitroreductase" evidence="4">
    <location>
        <begin position="8"/>
        <end position="165"/>
    </location>
</feature>
<dbReference type="PANTHER" id="PTHR23026:SF90">
    <property type="entry name" value="IODOTYROSINE DEIODINASE 1"/>
    <property type="match status" value="1"/>
</dbReference>
<comment type="caution">
    <text evidence="5">The sequence shown here is derived from an EMBL/GenBank/DDBJ whole genome shotgun (WGS) entry which is preliminary data.</text>
</comment>
<dbReference type="CDD" id="cd02144">
    <property type="entry name" value="iodotyrosine_dehalogenase"/>
    <property type="match status" value="1"/>
</dbReference>
<dbReference type="GO" id="GO:0016491">
    <property type="term" value="F:oxidoreductase activity"/>
    <property type="evidence" value="ECO:0007669"/>
    <property type="project" value="UniProtKB-KW"/>
</dbReference>